<feature type="domain" description="DUF4214" evidence="1">
    <location>
        <begin position="171"/>
        <end position="217"/>
    </location>
</feature>
<organism evidence="2 3">
    <name type="scientific">Undibacterium seohonense</name>
    <dbReference type="NCBI Taxonomy" id="1344950"/>
    <lineage>
        <taxon>Bacteria</taxon>
        <taxon>Pseudomonadati</taxon>
        <taxon>Pseudomonadota</taxon>
        <taxon>Betaproteobacteria</taxon>
        <taxon>Burkholderiales</taxon>
        <taxon>Oxalobacteraceae</taxon>
        <taxon>Undibacterium</taxon>
    </lineage>
</organism>
<name>A0ABR6WZM0_9BURK</name>
<dbReference type="InterPro" id="IPR014917">
    <property type="entry name" value="DUF1800"/>
</dbReference>
<dbReference type="PROSITE" id="PS51257">
    <property type="entry name" value="PROKAR_LIPOPROTEIN"/>
    <property type="match status" value="1"/>
</dbReference>
<dbReference type="PANTHER" id="PTHR43737">
    <property type="entry name" value="BLL7424 PROTEIN"/>
    <property type="match status" value="1"/>
</dbReference>
<accession>A0ABR6WZM0</accession>
<protein>
    <submittedName>
        <fullName evidence="2">DUF1800 family protein</fullName>
    </submittedName>
</protein>
<proteinExistence type="predicted"/>
<dbReference type="InterPro" id="IPR025282">
    <property type="entry name" value="DUF4214"/>
</dbReference>
<evidence type="ECO:0000313" key="2">
    <source>
        <dbReference type="EMBL" id="MBC3805946.1"/>
    </source>
</evidence>
<evidence type="ECO:0000313" key="3">
    <source>
        <dbReference type="Proteomes" id="UP000648257"/>
    </source>
</evidence>
<sequence>MTAANRQTFRVTFKKCSWILYLLIIGILSACSGQNDEASTPSPATSKYQAPPIISTNSASFNGPRSNYTVKFTSNDINVIDNVGSDGNIFLATSVELLKFTDISIDLAIAKTSTSIGAENLNSLIELYIAYFNRVPDAAGLSYWIDRFKAGMTLDQIGESFYAAGVVYSSQTGYTATMSNSDFVRIIYKNVLGRPSPDQEGVDYWSGRLDPGCETRGACETRGTLVQKMLNSAHTFKGDLTYGWVAQLLDNKASVSKEFSVLQGISYIDPNDSVTKGITIASTITATDTSVAKGLIDALIGLPVVNISQPSPAQSARFLQQSTFGAKSTDINTISSTGFNNWLNSQFSAPQTLHRNYMDKIAATLPKGVSDLNQNHFFESFWQQAINGEDQLRQRVAFALSQILVVSFQDSGVNNYPRGVAAYYDTLNTHAFANYRLLLEAVSLHPVMGVYLTSLRNQKESGTRVPDENYAREVMQLFSIGLYKLNLDGSYVIENGKPVETYSNADITGLAKVFTGWSWAGPDKTNTRFFGGTPDPNRDWLPMQGYPTYHSTSIKTFLGATIPAQSPANPEASLKIALDTLFNHPNVGPFLAKQLIQRLVTSNPSPQYIARVASSFNNNGQGVRGDMKAVVKAILLDVEARNDPSLGNAGVGKLREPVLRLSSWLRAFSARSTSGAYRITNLDDPLTGLAQTPMRSPSVFNFYRPGYVPPNSGIAAAQLVSPEMQITAETSVVGYLNFMRDAIPNGMGSSRDVKADYSVFTPLATTPDQLVDKVNLLLMANQMSSSLRSQIIAAVNSISIPTSTQAAIDTAKLNRVYMSVYLTMASPEYLVQK</sequence>
<dbReference type="EMBL" id="JACOFW010000001">
    <property type="protein sequence ID" value="MBC3805946.1"/>
    <property type="molecule type" value="Genomic_DNA"/>
</dbReference>
<evidence type="ECO:0000259" key="1">
    <source>
        <dbReference type="Pfam" id="PF13946"/>
    </source>
</evidence>
<gene>
    <name evidence="2" type="ORF">H8K52_01145</name>
</gene>
<dbReference type="Pfam" id="PF13946">
    <property type="entry name" value="DUF4214"/>
    <property type="match status" value="1"/>
</dbReference>
<reference evidence="2 3" key="1">
    <citation type="submission" date="2020-08" db="EMBL/GenBank/DDBJ databases">
        <title>Novel species isolated from subtropical streams in China.</title>
        <authorList>
            <person name="Lu H."/>
        </authorList>
    </citation>
    <scope>NUCLEOTIDE SEQUENCE [LARGE SCALE GENOMIC DNA]</scope>
    <source>
        <strain evidence="2 3">KACC 16656</strain>
    </source>
</reference>
<keyword evidence="3" id="KW-1185">Reference proteome</keyword>
<comment type="caution">
    <text evidence="2">The sequence shown here is derived from an EMBL/GenBank/DDBJ whole genome shotgun (WGS) entry which is preliminary data.</text>
</comment>
<dbReference type="PANTHER" id="PTHR43737:SF1">
    <property type="entry name" value="DUF1501 DOMAIN-CONTAINING PROTEIN"/>
    <property type="match status" value="1"/>
</dbReference>
<dbReference type="RefSeq" id="WP_186920669.1">
    <property type="nucleotide sequence ID" value="NZ_JACOFW010000001.1"/>
</dbReference>
<dbReference type="Pfam" id="PF08811">
    <property type="entry name" value="DUF1800"/>
    <property type="match status" value="1"/>
</dbReference>
<dbReference type="Proteomes" id="UP000648257">
    <property type="component" value="Unassembled WGS sequence"/>
</dbReference>